<evidence type="ECO:0000256" key="4">
    <source>
        <dbReference type="ARBA" id="ARBA00022448"/>
    </source>
</evidence>
<feature type="domain" description="Major facilitator superfamily (MFS) profile" evidence="15">
    <location>
        <begin position="14"/>
        <end position="468"/>
    </location>
</feature>
<proteinExistence type="inferred from homology"/>
<dbReference type="CDD" id="cd11759">
    <property type="entry name" value="SH3_CRK_C"/>
    <property type="match status" value="1"/>
</dbReference>
<dbReference type="InterPro" id="IPR011701">
    <property type="entry name" value="MFS"/>
</dbReference>
<feature type="transmembrane region" description="Helical" evidence="12">
    <location>
        <begin position="444"/>
        <end position="463"/>
    </location>
</feature>
<dbReference type="InterPro" id="IPR001452">
    <property type="entry name" value="SH3_domain"/>
</dbReference>
<feature type="domain" description="SH2" evidence="13">
    <location>
        <begin position="535"/>
        <end position="628"/>
    </location>
</feature>
<dbReference type="Pfam" id="PF00017">
    <property type="entry name" value="SH2"/>
    <property type="match status" value="1"/>
</dbReference>
<dbReference type="GO" id="GO:1902531">
    <property type="term" value="P:regulation of intracellular signal transduction"/>
    <property type="evidence" value="ECO:0007669"/>
    <property type="project" value="UniProtKB-ARBA"/>
</dbReference>
<comment type="similarity">
    <text evidence="2">Belongs to the CRK family.</text>
</comment>
<dbReference type="PANTHER" id="PTHR11662:SF411">
    <property type="entry name" value="GH05102P"/>
    <property type="match status" value="1"/>
</dbReference>
<evidence type="ECO:0000256" key="8">
    <source>
        <dbReference type="ARBA" id="ARBA00023136"/>
    </source>
</evidence>
<feature type="compositionally biased region" description="Gly residues" evidence="11">
    <location>
        <begin position="698"/>
        <end position="715"/>
    </location>
</feature>
<dbReference type="PRINTS" id="PR00452">
    <property type="entry name" value="SH3DOMAIN"/>
</dbReference>
<feature type="domain" description="SH3" evidence="14">
    <location>
        <begin position="741"/>
        <end position="802"/>
    </location>
</feature>
<evidence type="ECO:0000313" key="16">
    <source>
        <dbReference type="EnsemblMetazoa" id="ADIR006028-PA"/>
    </source>
</evidence>
<dbReference type="CDD" id="cd09926">
    <property type="entry name" value="SH2_CRK_like"/>
    <property type="match status" value="1"/>
</dbReference>
<keyword evidence="7 12" id="KW-1133">Transmembrane helix</keyword>
<dbReference type="PRINTS" id="PR00401">
    <property type="entry name" value="SH2DOMAIN"/>
</dbReference>
<evidence type="ECO:0000256" key="11">
    <source>
        <dbReference type="SAM" id="MobiDB-lite"/>
    </source>
</evidence>
<organism evidence="16 17">
    <name type="scientific">Anopheles dirus</name>
    <dbReference type="NCBI Taxonomy" id="7168"/>
    <lineage>
        <taxon>Eukaryota</taxon>
        <taxon>Metazoa</taxon>
        <taxon>Ecdysozoa</taxon>
        <taxon>Arthropoda</taxon>
        <taxon>Hexapoda</taxon>
        <taxon>Insecta</taxon>
        <taxon>Pterygota</taxon>
        <taxon>Neoptera</taxon>
        <taxon>Endopterygota</taxon>
        <taxon>Diptera</taxon>
        <taxon>Nematocera</taxon>
        <taxon>Culicoidea</taxon>
        <taxon>Culicidae</taxon>
        <taxon>Anophelinae</taxon>
        <taxon>Anopheles</taxon>
    </lineage>
</organism>
<evidence type="ECO:0000313" key="17">
    <source>
        <dbReference type="Proteomes" id="UP000075884"/>
    </source>
</evidence>
<accession>A0A182NEG3</accession>
<dbReference type="GO" id="GO:0048468">
    <property type="term" value="P:cell development"/>
    <property type="evidence" value="ECO:0007669"/>
    <property type="project" value="UniProtKB-ARBA"/>
</dbReference>
<dbReference type="InterPro" id="IPR035458">
    <property type="entry name" value="CRK_SH3_C"/>
</dbReference>
<dbReference type="SMART" id="SM00326">
    <property type="entry name" value="SH3"/>
    <property type="match status" value="2"/>
</dbReference>
<evidence type="ECO:0000256" key="9">
    <source>
        <dbReference type="PROSITE-ProRule" id="PRU00191"/>
    </source>
</evidence>
<dbReference type="GO" id="GO:0009653">
    <property type="term" value="P:anatomical structure morphogenesis"/>
    <property type="evidence" value="ECO:0007669"/>
    <property type="project" value="UniProtKB-ARBA"/>
</dbReference>
<feature type="transmembrane region" description="Helical" evidence="12">
    <location>
        <begin position="187"/>
        <end position="207"/>
    </location>
</feature>
<evidence type="ECO:0000256" key="1">
    <source>
        <dbReference type="ARBA" id="ARBA00004141"/>
    </source>
</evidence>
<feature type="region of interest" description="Disordered" evidence="11">
    <location>
        <begin position="471"/>
        <end position="494"/>
    </location>
</feature>
<comment type="subcellular location">
    <subcellularLocation>
        <location evidence="1">Membrane</location>
        <topology evidence="1">Multi-pass membrane protein</topology>
    </subcellularLocation>
</comment>
<dbReference type="PANTHER" id="PTHR11662">
    <property type="entry name" value="SOLUTE CARRIER FAMILY 17"/>
    <property type="match status" value="1"/>
</dbReference>
<keyword evidence="5 12" id="KW-0812">Transmembrane</keyword>
<dbReference type="GO" id="GO:0006820">
    <property type="term" value="P:monoatomic anion transport"/>
    <property type="evidence" value="ECO:0007669"/>
    <property type="project" value="TreeGrafter"/>
</dbReference>
<keyword evidence="6" id="KW-0769">Symport</keyword>
<feature type="transmembrane region" description="Helical" evidence="12">
    <location>
        <begin position="276"/>
        <end position="297"/>
    </location>
</feature>
<keyword evidence="8 12" id="KW-0472">Membrane</keyword>
<dbReference type="Gene3D" id="2.30.30.40">
    <property type="entry name" value="SH3 Domains"/>
    <property type="match status" value="2"/>
</dbReference>
<dbReference type="EnsemblMetazoa" id="ADIR006028-RA">
    <property type="protein sequence ID" value="ADIR006028-PA"/>
    <property type="gene ID" value="ADIR006028"/>
</dbReference>
<dbReference type="SUPFAM" id="SSF103473">
    <property type="entry name" value="MFS general substrate transporter"/>
    <property type="match status" value="1"/>
</dbReference>
<dbReference type="InterPro" id="IPR035457">
    <property type="entry name" value="CRK_SH3_N"/>
</dbReference>
<dbReference type="VEuPathDB" id="VectorBase:ADIR006028"/>
<dbReference type="InterPro" id="IPR036259">
    <property type="entry name" value="MFS_trans_sf"/>
</dbReference>
<evidence type="ECO:0000256" key="12">
    <source>
        <dbReference type="SAM" id="Phobius"/>
    </source>
</evidence>
<dbReference type="PROSITE" id="PS50002">
    <property type="entry name" value="SH3"/>
    <property type="match status" value="2"/>
</dbReference>
<dbReference type="InterPro" id="IPR050382">
    <property type="entry name" value="MFS_Na/Anion_cotransporter"/>
</dbReference>
<dbReference type="InterPro" id="IPR000980">
    <property type="entry name" value="SH2"/>
</dbReference>
<dbReference type="FunFam" id="1.20.1250.20:FF:000003">
    <property type="entry name" value="Solute carrier family 17 member 3"/>
    <property type="match status" value="1"/>
</dbReference>
<dbReference type="PROSITE" id="PS50850">
    <property type="entry name" value="MFS"/>
    <property type="match status" value="1"/>
</dbReference>
<dbReference type="InterPro" id="IPR036028">
    <property type="entry name" value="SH3-like_dom_sf"/>
</dbReference>
<dbReference type="GO" id="GO:0016020">
    <property type="term" value="C:membrane"/>
    <property type="evidence" value="ECO:0007669"/>
    <property type="project" value="UniProtKB-SubCell"/>
</dbReference>
<dbReference type="Gene3D" id="3.30.505.10">
    <property type="entry name" value="SH2 domain"/>
    <property type="match status" value="1"/>
</dbReference>
<feature type="transmembrane region" description="Helical" evidence="12">
    <location>
        <begin position="317"/>
        <end position="337"/>
    </location>
</feature>
<evidence type="ECO:0000259" key="15">
    <source>
        <dbReference type="PROSITE" id="PS50850"/>
    </source>
</evidence>
<keyword evidence="17" id="KW-1185">Reference proteome</keyword>
<evidence type="ECO:0000256" key="5">
    <source>
        <dbReference type="ARBA" id="ARBA00022692"/>
    </source>
</evidence>
<evidence type="ECO:0000259" key="13">
    <source>
        <dbReference type="PROSITE" id="PS50001"/>
    </source>
</evidence>
<feature type="domain" description="SH3" evidence="14">
    <location>
        <begin position="630"/>
        <end position="690"/>
    </location>
</feature>
<reference evidence="16" key="2">
    <citation type="submission" date="2020-05" db="UniProtKB">
        <authorList>
            <consortium name="EnsemblMetazoa"/>
        </authorList>
    </citation>
    <scope>IDENTIFICATION</scope>
    <source>
        <strain evidence="16">WRAIR2</strain>
    </source>
</reference>
<feature type="transmembrane region" description="Helical" evidence="12">
    <location>
        <begin position="409"/>
        <end position="432"/>
    </location>
</feature>
<dbReference type="GO" id="GO:0015293">
    <property type="term" value="F:symporter activity"/>
    <property type="evidence" value="ECO:0007669"/>
    <property type="project" value="UniProtKB-KW"/>
</dbReference>
<name>A0A182NEG3_9DIPT</name>
<dbReference type="InterPro" id="IPR020846">
    <property type="entry name" value="MFS_dom"/>
</dbReference>
<keyword evidence="9" id="KW-0727">SH2 domain</keyword>
<feature type="transmembrane region" description="Helical" evidence="12">
    <location>
        <begin position="145"/>
        <end position="166"/>
    </location>
</feature>
<dbReference type="STRING" id="7168.A0A182NEG3"/>
<feature type="region of interest" description="Disordered" evidence="11">
    <location>
        <begin position="695"/>
        <end position="731"/>
    </location>
</feature>
<evidence type="ECO:0000259" key="14">
    <source>
        <dbReference type="PROSITE" id="PS50002"/>
    </source>
</evidence>
<feature type="transmembrane region" description="Helical" evidence="12">
    <location>
        <begin position="376"/>
        <end position="397"/>
    </location>
</feature>
<reference evidence="17" key="1">
    <citation type="submission" date="2013-03" db="EMBL/GenBank/DDBJ databases">
        <title>The Genome Sequence of Anopheles dirus WRAIR2.</title>
        <authorList>
            <consortium name="The Broad Institute Genomics Platform"/>
            <person name="Neafsey D.E."/>
            <person name="Walton C."/>
            <person name="Walker B."/>
            <person name="Young S.K."/>
            <person name="Zeng Q."/>
            <person name="Gargeya S."/>
            <person name="Fitzgerald M."/>
            <person name="Haas B."/>
            <person name="Abouelleil A."/>
            <person name="Allen A.W."/>
            <person name="Alvarado L."/>
            <person name="Arachchi H.M."/>
            <person name="Berlin A.M."/>
            <person name="Chapman S.B."/>
            <person name="Gainer-Dewar J."/>
            <person name="Goldberg J."/>
            <person name="Griggs A."/>
            <person name="Gujja S."/>
            <person name="Hansen M."/>
            <person name="Howarth C."/>
            <person name="Imamovic A."/>
            <person name="Ireland A."/>
            <person name="Larimer J."/>
            <person name="McCowan C."/>
            <person name="Murphy C."/>
            <person name="Pearson M."/>
            <person name="Poon T.W."/>
            <person name="Priest M."/>
            <person name="Roberts A."/>
            <person name="Saif S."/>
            <person name="Shea T."/>
            <person name="Sisk P."/>
            <person name="Sykes S."/>
            <person name="Wortman J."/>
            <person name="Nusbaum C."/>
            <person name="Birren B."/>
        </authorList>
    </citation>
    <scope>NUCLEOTIDE SEQUENCE [LARGE SCALE GENOMIC DNA]</scope>
    <source>
        <strain evidence="17">WRAIR2</strain>
    </source>
</reference>
<dbReference type="Pfam" id="PF07653">
    <property type="entry name" value="SH3_2"/>
    <property type="match status" value="1"/>
</dbReference>
<evidence type="ECO:0000256" key="3">
    <source>
        <dbReference type="ARBA" id="ARBA00022443"/>
    </source>
</evidence>
<dbReference type="SUPFAM" id="SSF50044">
    <property type="entry name" value="SH3-domain"/>
    <property type="match status" value="1"/>
</dbReference>
<evidence type="ECO:0000256" key="7">
    <source>
        <dbReference type="ARBA" id="ARBA00022989"/>
    </source>
</evidence>
<dbReference type="Pfam" id="PF07690">
    <property type="entry name" value="MFS_1"/>
    <property type="match status" value="1"/>
</dbReference>
<dbReference type="CDD" id="cd17318">
    <property type="entry name" value="MFS_SLC17"/>
    <property type="match status" value="1"/>
</dbReference>
<protein>
    <recommendedName>
        <fullName evidence="18">SH3 domain-containing protein</fullName>
    </recommendedName>
</protein>
<sequence length="802" mass="88212">MSTGIAGWITCRQVLNIMVIFGFMLNYALRVNFTIAIVAMTKTIVNVATGGDNSTGLNLTDTTTAAAGALSSTTEASVIDEADKFEWDARQQNLMLGSFFWGYVLTELPGGRLAEIIGGRRVFGYSMLWASLLTLLTPLASNTHYIAVVILRAVLGFFLGASWPAIHPLTAVWIPPMDRSKFIANMMASSLGAAITMPICGFLIATIGWQSVFYFTGGLGLIWSIVWFLVVFETPAEHPRITPEERTEIETAINAVGKKKKPSYVPWKSIITSPPVWAIILTHGASVFGFFTVVNQLPTYMKYILHFNIKENGLLSSLPYFGKYAMAVISSHLADYLRKSGKLSTTATRKIFTAFAVMTPGFLMIIQVYMGENRSWAVGIFTLSLFLNGAVTAGYLGNGLDIAPNFSGTIFGMANTLSSFGGFVSAYMVGLLTADNQTYGQWQIVFWILAVVYITGSSAYVLMGTGELQAWNNPPEKDDGNGETEEGVPLNQRNQAADTNICNPSRNPSKRMFVSVSDSFLFTMASFDVYDRPSWYFGAMSRQDATDLLLNERESGVFLVRDSTTIVGDFVLCVREDSKVSHYIINKIPSGDECFVYRIGDQAFADLPDLLSFYKLHYLDTTPLRRPMIRRQEKVIGKFDFDGSDPDDLPFKKGEILHVISKDEEQWWTARNGQGQTGQIPVPYVTRYEENIIERPNSGGGGGGVGGGGVGGAGPGHHHHPAGGLHHSENSNIFKSNLNRQLPALARVKQERVPNAYDETALKLSVGDVIKVLKTNINGQWEGELKGKIGHFPFTHVEFIDE</sequence>
<dbReference type="InterPro" id="IPR036860">
    <property type="entry name" value="SH2_dom_sf"/>
</dbReference>
<dbReference type="CDD" id="cd11758">
    <property type="entry name" value="SH3_CRK_N"/>
    <property type="match status" value="1"/>
</dbReference>
<feature type="transmembrane region" description="Helical" evidence="12">
    <location>
        <begin position="349"/>
        <end position="370"/>
    </location>
</feature>
<dbReference type="SMART" id="SM00252">
    <property type="entry name" value="SH2"/>
    <property type="match status" value="1"/>
</dbReference>
<evidence type="ECO:0000256" key="2">
    <source>
        <dbReference type="ARBA" id="ARBA00009756"/>
    </source>
</evidence>
<dbReference type="Pfam" id="PF00018">
    <property type="entry name" value="SH3_1"/>
    <property type="match status" value="1"/>
</dbReference>
<evidence type="ECO:0000256" key="6">
    <source>
        <dbReference type="ARBA" id="ARBA00022847"/>
    </source>
</evidence>
<evidence type="ECO:0008006" key="18">
    <source>
        <dbReference type="Google" id="ProtNLM"/>
    </source>
</evidence>
<feature type="transmembrane region" description="Helical" evidence="12">
    <location>
        <begin position="213"/>
        <end position="232"/>
    </location>
</feature>
<dbReference type="Gene3D" id="1.20.1250.20">
    <property type="entry name" value="MFS general substrate transporter like domains"/>
    <property type="match status" value="2"/>
</dbReference>
<keyword evidence="3 10" id="KW-0728">SH3 domain</keyword>
<keyword evidence="4" id="KW-0813">Transport</keyword>
<dbReference type="AlphaFoldDB" id="A0A182NEG3"/>
<dbReference type="Proteomes" id="UP000075884">
    <property type="component" value="Unassembled WGS sequence"/>
</dbReference>
<dbReference type="PROSITE" id="PS50001">
    <property type="entry name" value="SH2"/>
    <property type="match status" value="1"/>
</dbReference>
<dbReference type="SUPFAM" id="SSF55550">
    <property type="entry name" value="SH2 domain"/>
    <property type="match status" value="1"/>
</dbReference>
<feature type="transmembrane region" description="Helical" evidence="12">
    <location>
        <begin position="6"/>
        <end position="29"/>
    </location>
</feature>
<evidence type="ECO:0000256" key="10">
    <source>
        <dbReference type="PROSITE-ProRule" id="PRU00192"/>
    </source>
</evidence>